<protein>
    <submittedName>
        <fullName evidence="3">Cupredoxin domain-containing protein</fullName>
    </submittedName>
</protein>
<feature type="transmembrane region" description="Helical" evidence="1">
    <location>
        <begin position="116"/>
        <end position="133"/>
    </location>
</feature>
<evidence type="ECO:0000313" key="4">
    <source>
        <dbReference type="Proteomes" id="UP000830639"/>
    </source>
</evidence>
<evidence type="ECO:0000256" key="1">
    <source>
        <dbReference type="SAM" id="Phobius"/>
    </source>
</evidence>
<feature type="transmembrane region" description="Helical" evidence="1">
    <location>
        <begin position="153"/>
        <end position="173"/>
    </location>
</feature>
<feature type="domain" description="EfeO-type cupredoxin-like" evidence="2">
    <location>
        <begin position="198"/>
        <end position="282"/>
    </location>
</feature>
<dbReference type="InterPro" id="IPR008972">
    <property type="entry name" value="Cupredoxin"/>
</dbReference>
<evidence type="ECO:0000313" key="3">
    <source>
        <dbReference type="EMBL" id="UPM56139.1"/>
    </source>
</evidence>
<evidence type="ECO:0000259" key="2">
    <source>
        <dbReference type="Pfam" id="PF13473"/>
    </source>
</evidence>
<dbReference type="EMBL" id="CP096034">
    <property type="protein sequence ID" value="UPM56139.1"/>
    <property type="molecule type" value="Genomic_DNA"/>
</dbReference>
<feature type="transmembrane region" description="Helical" evidence="1">
    <location>
        <begin position="34"/>
        <end position="55"/>
    </location>
</feature>
<name>A0ABY4JS36_9BACI</name>
<reference evidence="3 4" key="1">
    <citation type="submission" date="2022-04" db="EMBL/GenBank/DDBJ databases">
        <title>Mechanism of arsenic methylation and mitigation arsenic toxicity by Bacillus sp. LH14 from an Arsenic-Contaminated Paddy Soil.</title>
        <authorList>
            <person name="Wang D."/>
        </authorList>
    </citation>
    <scope>NUCLEOTIDE SEQUENCE [LARGE SCALE GENOMIC DNA]</scope>
    <source>
        <strain evidence="3 4">LH14</strain>
    </source>
</reference>
<keyword evidence="1" id="KW-0472">Membrane</keyword>
<feature type="transmembrane region" description="Helical" evidence="1">
    <location>
        <begin position="61"/>
        <end position="80"/>
    </location>
</feature>
<keyword evidence="1" id="KW-1133">Transmembrane helix</keyword>
<dbReference type="RefSeq" id="WP_248269054.1">
    <property type="nucleotide sequence ID" value="NZ_CP096034.1"/>
</dbReference>
<dbReference type="Pfam" id="PF13473">
    <property type="entry name" value="Cupredoxin_1"/>
    <property type="match status" value="1"/>
</dbReference>
<dbReference type="SUPFAM" id="SSF49503">
    <property type="entry name" value="Cupredoxins"/>
    <property type="match status" value="1"/>
</dbReference>
<dbReference type="InterPro" id="IPR028096">
    <property type="entry name" value="EfeO_Cupredoxin"/>
</dbReference>
<proteinExistence type="predicted"/>
<accession>A0ABY4JS36</accession>
<keyword evidence="1" id="KW-0812">Transmembrane</keyword>
<gene>
    <name evidence="3" type="ORF">MY490_10015</name>
</gene>
<keyword evidence="4" id="KW-1185">Reference proteome</keyword>
<feature type="transmembrane region" description="Helical" evidence="1">
    <location>
        <begin position="92"/>
        <end position="110"/>
    </location>
</feature>
<sequence>MLIPASITLIALLSSYVIYYTYRNKQKITCMTGMMISMTNSMMTSIALGTILGTFAHTKDLTIPTIASITIGIIIGYLNGRPVSLMASLDGVTAAIMGGMMGSMLGVMLQPKSIDFMVYFIDILFVFVFVILIRLISEETSHKKQETSVKKPLIANPIVLVVLLVFMGVFVFGKGTLFASRTDAPEVKDIQFTETSSSIQTINVKVDGYFPNNLVVEAGKPIIINFKTPKEDVCASIILSKELDLNLSLNKNADNYVHIKPLKPGVYHYECGMGMFKGTITVK</sequence>
<organism evidence="3 4">
    <name type="scientific">Gottfriedia acidiceleris</name>
    <dbReference type="NCBI Taxonomy" id="371036"/>
    <lineage>
        <taxon>Bacteria</taxon>
        <taxon>Bacillati</taxon>
        <taxon>Bacillota</taxon>
        <taxon>Bacilli</taxon>
        <taxon>Bacillales</taxon>
        <taxon>Bacillaceae</taxon>
        <taxon>Gottfriedia</taxon>
    </lineage>
</organism>
<feature type="transmembrane region" description="Helical" evidence="1">
    <location>
        <begin position="6"/>
        <end position="22"/>
    </location>
</feature>
<dbReference type="Gene3D" id="2.60.40.420">
    <property type="entry name" value="Cupredoxins - blue copper proteins"/>
    <property type="match status" value="1"/>
</dbReference>
<dbReference type="Proteomes" id="UP000830639">
    <property type="component" value="Chromosome"/>
</dbReference>